<organism evidence="1 2">
    <name type="scientific">candidate division WOR-3 bacterium JGI_Cruoil_03_44_89</name>
    <dbReference type="NCBI Taxonomy" id="1973748"/>
    <lineage>
        <taxon>Bacteria</taxon>
        <taxon>Bacteria division WOR-3</taxon>
    </lineage>
</organism>
<protein>
    <recommendedName>
        <fullName evidence="3">Polymer-forming cytoskeletal protein</fullName>
    </recommendedName>
</protein>
<evidence type="ECO:0000313" key="2">
    <source>
        <dbReference type="Proteomes" id="UP000215215"/>
    </source>
</evidence>
<evidence type="ECO:0008006" key="3">
    <source>
        <dbReference type="Google" id="ProtNLM"/>
    </source>
</evidence>
<feature type="non-terminal residue" evidence="1">
    <location>
        <position position="198"/>
    </location>
</feature>
<comment type="caution">
    <text evidence="1">The sequence shown here is derived from an EMBL/GenBank/DDBJ whole genome shotgun (WGS) entry which is preliminary data.</text>
</comment>
<sequence length="198" mass="20455">MQGIIAVILLLTQMSGHTTGGIDKGSVPFAGWMPEMVVTAQRYSEEDDKPLCVRDAVYRDGECYASYVDFDMASLLVYAEPANESDFLLCGTTVGGDFIVSEEDTVREDVTVKGGNAGIYGLIEGDLAVMGGNAIVKGTVDGDVAIFGGNLDILGSVTGDGAVFGGNIINHGVVDGDLFVVGGTVSLDSASVVEGDIS</sequence>
<reference evidence="1 2" key="1">
    <citation type="submission" date="2017-07" db="EMBL/GenBank/DDBJ databases">
        <title>Recovery of genomes from metagenomes via a dereplication, aggregation, and scoring strategy.</title>
        <authorList>
            <person name="Sieber C.M."/>
            <person name="Probst A.J."/>
            <person name="Sharrar A."/>
            <person name="Thomas B.C."/>
            <person name="Hess M."/>
            <person name="Tringe S.G."/>
            <person name="Banfield J.F."/>
        </authorList>
    </citation>
    <scope>NUCLEOTIDE SEQUENCE [LARGE SCALE GENOMIC DNA]</scope>
    <source>
        <strain evidence="1">JGI_Cruoil_03_44_89</strain>
    </source>
</reference>
<dbReference type="AlphaFoldDB" id="A0A235BWT0"/>
<name>A0A235BWT0_UNCW3</name>
<gene>
    <name evidence="1" type="ORF">CH333_02515</name>
</gene>
<accession>A0A235BWT0</accession>
<dbReference type="Proteomes" id="UP000215215">
    <property type="component" value="Unassembled WGS sequence"/>
</dbReference>
<dbReference type="EMBL" id="NOZQ01000049">
    <property type="protein sequence ID" value="OYD16820.1"/>
    <property type="molecule type" value="Genomic_DNA"/>
</dbReference>
<proteinExistence type="predicted"/>
<evidence type="ECO:0000313" key="1">
    <source>
        <dbReference type="EMBL" id="OYD16820.1"/>
    </source>
</evidence>